<dbReference type="EMBL" id="AYGX02000052">
    <property type="protein sequence ID" value="KRO28141.1"/>
    <property type="molecule type" value="Genomic_DNA"/>
</dbReference>
<dbReference type="InterPro" id="IPR006439">
    <property type="entry name" value="HAD-SF_hydro_IA"/>
</dbReference>
<comment type="caution">
    <text evidence="1">The sequence shown here is derived from an EMBL/GenBank/DDBJ whole genome shotgun (WGS) entry which is preliminary data.</text>
</comment>
<dbReference type="NCBIfam" id="TIGR01549">
    <property type="entry name" value="HAD-SF-IA-v1"/>
    <property type="match status" value="1"/>
</dbReference>
<dbReference type="GO" id="GO:0008967">
    <property type="term" value="F:phosphoglycolate phosphatase activity"/>
    <property type="evidence" value="ECO:0007669"/>
    <property type="project" value="TreeGrafter"/>
</dbReference>
<protein>
    <submittedName>
        <fullName evidence="1">Hydrolase, had superfamily</fullName>
    </submittedName>
</protein>
<dbReference type="SFLD" id="SFLDS00003">
    <property type="entry name" value="Haloacid_Dehalogenase"/>
    <property type="match status" value="1"/>
</dbReference>
<dbReference type="PANTHER" id="PTHR43434:SF25">
    <property type="entry name" value="PHOSPHOGLYCOLATE PHOSPHATASE"/>
    <property type="match status" value="1"/>
</dbReference>
<evidence type="ECO:0000313" key="2">
    <source>
        <dbReference type="Proteomes" id="UP000050920"/>
    </source>
</evidence>
<dbReference type="InterPro" id="IPR036412">
    <property type="entry name" value="HAD-like_sf"/>
</dbReference>
<name>A0A0R2NWF0_9LACO</name>
<reference evidence="1 2" key="1">
    <citation type="journal article" date="2015" name="Genome Announc.">
        <title>Expanding the biotechnology potential of lactobacilli through comparative genomics of 213 strains and associated genera.</title>
        <authorList>
            <person name="Sun Z."/>
            <person name="Harris H.M."/>
            <person name="McCann A."/>
            <person name="Guo C."/>
            <person name="Argimon S."/>
            <person name="Zhang W."/>
            <person name="Yang X."/>
            <person name="Jeffery I.B."/>
            <person name="Cooney J.C."/>
            <person name="Kagawa T.F."/>
            <person name="Liu W."/>
            <person name="Song Y."/>
            <person name="Salvetti E."/>
            <person name="Wrobel A."/>
            <person name="Rasinkangas P."/>
            <person name="Parkhill J."/>
            <person name="Rea M.C."/>
            <person name="O'Sullivan O."/>
            <person name="Ritari J."/>
            <person name="Douillard F.P."/>
            <person name="Paul Ross R."/>
            <person name="Yang R."/>
            <person name="Briner A.E."/>
            <person name="Felis G.E."/>
            <person name="de Vos W.M."/>
            <person name="Barrangou R."/>
            <person name="Klaenhammer T.R."/>
            <person name="Caufield P.W."/>
            <person name="Cui Y."/>
            <person name="Zhang H."/>
            <person name="O'Toole P.W."/>
        </authorList>
    </citation>
    <scope>NUCLEOTIDE SEQUENCE [LARGE SCALE GENOMIC DNA]</scope>
    <source>
        <strain evidence="1 2">DSM 21115</strain>
    </source>
</reference>
<keyword evidence="1" id="KW-0378">Hydrolase</keyword>
<dbReference type="Pfam" id="PF13419">
    <property type="entry name" value="HAD_2"/>
    <property type="match status" value="1"/>
</dbReference>
<dbReference type="AlphaFoldDB" id="A0A0R2NWF0"/>
<dbReference type="InterPro" id="IPR023214">
    <property type="entry name" value="HAD_sf"/>
</dbReference>
<accession>A0A0R2NWF0</accession>
<dbReference type="RefSeq" id="WP_024624885.1">
    <property type="nucleotide sequence ID" value="NZ_AYGX02000052.1"/>
</dbReference>
<gene>
    <name evidence="1" type="ORF">DY78_GL002639</name>
</gene>
<dbReference type="Gene3D" id="3.40.50.1000">
    <property type="entry name" value="HAD superfamily/HAD-like"/>
    <property type="match status" value="1"/>
</dbReference>
<dbReference type="InterPro" id="IPR050155">
    <property type="entry name" value="HAD-like_hydrolase_sf"/>
</dbReference>
<dbReference type="PANTHER" id="PTHR43434">
    <property type="entry name" value="PHOSPHOGLYCOLATE PHOSPHATASE"/>
    <property type="match status" value="1"/>
</dbReference>
<evidence type="ECO:0000313" key="1">
    <source>
        <dbReference type="EMBL" id="KRO28141.1"/>
    </source>
</evidence>
<dbReference type="InterPro" id="IPR041492">
    <property type="entry name" value="HAD_2"/>
</dbReference>
<proteinExistence type="predicted"/>
<keyword evidence="2" id="KW-1185">Reference proteome</keyword>
<dbReference type="SUPFAM" id="SSF56784">
    <property type="entry name" value="HAD-like"/>
    <property type="match status" value="1"/>
</dbReference>
<dbReference type="Gene3D" id="1.10.150.240">
    <property type="entry name" value="Putative phosphatase, domain 2"/>
    <property type="match status" value="1"/>
</dbReference>
<organism evidence="1 2">
    <name type="scientific">Lactiplantibacillus fabifermentans DSM 21115</name>
    <dbReference type="NCBI Taxonomy" id="1413187"/>
    <lineage>
        <taxon>Bacteria</taxon>
        <taxon>Bacillati</taxon>
        <taxon>Bacillota</taxon>
        <taxon>Bacilli</taxon>
        <taxon>Lactobacillales</taxon>
        <taxon>Lactobacillaceae</taxon>
        <taxon>Lactiplantibacillus</taxon>
    </lineage>
</organism>
<dbReference type="GO" id="GO:0006281">
    <property type="term" value="P:DNA repair"/>
    <property type="evidence" value="ECO:0007669"/>
    <property type="project" value="TreeGrafter"/>
</dbReference>
<dbReference type="InterPro" id="IPR023198">
    <property type="entry name" value="PGP-like_dom2"/>
</dbReference>
<dbReference type="Proteomes" id="UP000050920">
    <property type="component" value="Unassembled WGS sequence"/>
</dbReference>
<dbReference type="SFLD" id="SFLDG01129">
    <property type="entry name" value="C1.5:_HAD__Beta-PGM__Phosphata"/>
    <property type="match status" value="1"/>
</dbReference>
<sequence length="207" mass="23053">MRDFLWDLDGNLLDTYPAMVAAFQRAVNNLGGTITAAATYRIMRQRSVGAAEREIAAQYGWDWQELRAGYQKYEPMLQTAPAAFDGAAAVLAKVVAQGGQNFLMTHRDKSALQYLAQNDLDQYFTDAVTAEQPFPRKPDPAALNYLLDKHHIDRTQAVMVGDRNLDIDAGHNAGIAGYLFDIDHLIDVTSHPEVQVDNLNDLLPYVK</sequence>
<dbReference type="GO" id="GO:0005829">
    <property type="term" value="C:cytosol"/>
    <property type="evidence" value="ECO:0007669"/>
    <property type="project" value="TreeGrafter"/>
</dbReference>